<evidence type="ECO:0000256" key="1">
    <source>
        <dbReference type="SAM" id="Coils"/>
    </source>
</evidence>
<sequence length="609" mass="68499">MVDLTSSRDRIAMKQGSAESDKTSLGSSKSTLKPGENTKAAATREAAIEESKPQAPKHPIRILIVGPSRSGKTYTIRDCYSGTKEPMICGAYRATKRIEVTRLRYEGQSLELIDTPGFDNTAMSDLEAFTEIGEHLLNSKHTQMGITGMIYVHRAGNTVHSRSLLRNVRVLTNIFLGNTGMDRLAFLVTQPTDQQVDFAKLSDELQARDSVFSAAFSAGAGVAASPNRPGFLAIIRSYLPQSPIMLPIQLDDSYESHLAFVARIEKELGYYEYKAAQSLLDDQEKHLRDLYEQKLSSQREAESQVRQQLQQSQQEYSSLRSQLQLQENMEQSEVVQTLHDLNRMIDDIGRSISAYLADEYVVGIFRKNLEDVTTLDALDLPALKLLVDHVRGVSSLISSHGRGMQIEAFFDYTIRHMLCCYLAQHIFQPFHPGISSSLDQALCTTYESIQKRVPQTSAGKWRSETFKNIHDPEWHHITIEQHIDDHLGKLITSQILPLIESVFGQNTDLKEEHYHRLRSLIQIAWDWNSRLKENVILLGEFIQITYLPHSPFDPTCMAEFEANPRHPQPSRILATLALGLVSQRAMGGGNPVEETVVCKAVVLTKNVFT</sequence>
<dbReference type="AlphaFoldDB" id="A0A8H3CUV5"/>
<accession>A0A8H3CUV5</accession>
<organism evidence="3 4">
    <name type="scientific">Rhizoctonia solani</name>
    <dbReference type="NCBI Taxonomy" id="456999"/>
    <lineage>
        <taxon>Eukaryota</taxon>
        <taxon>Fungi</taxon>
        <taxon>Dikarya</taxon>
        <taxon>Basidiomycota</taxon>
        <taxon>Agaricomycotina</taxon>
        <taxon>Agaricomycetes</taxon>
        <taxon>Cantharellales</taxon>
        <taxon>Ceratobasidiaceae</taxon>
        <taxon>Rhizoctonia</taxon>
    </lineage>
</organism>
<proteinExistence type="predicted"/>
<gene>
    <name evidence="3" type="ORF">RDB_LOCUS109256</name>
</gene>
<reference evidence="3" key="1">
    <citation type="submission" date="2021-01" db="EMBL/GenBank/DDBJ databases">
        <authorList>
            <person name="Kaushik A."/>
        </authorList>
    </citation>
    <scope>NUCLEOTIDE SEQUENCE</scope>
    <source>
        <strain evidence="3">AG6-10EEA</strain>
    </source>
</reference>
<feature type="compositionally biased region" description="Low complexity" evidence="2">
    <location>
        <begin position="23"/>
        <end position="33"/>
    </location>
</feature>
<dbReference type="Gene3D" id="3.40.50.300">
    <property type="entry name" value="P-loop containing nucleotide triphosphate hydrolases"/>
    <property type="match status" value="1"/>
</dbReference>
<comment type="caution">
    <text evidence="3">The sequence shown here is derived from an EMBL/GenBank/DDBJ whole genome shotgun (WGS) entry which is preliminary data.</text>
</comment>
<evidence type="ECO:0008006" key="5">
    <source>
        <dbReference type="Google" id="ProtNLM"/>
    </source>
</evidence>
<dbReference type="Proteomes" id="UP000663853">
    <property type="component" value="Unassembled WGS sequence"/>
</dbReference>
<feature type="compositionally biased region" description="Basic and acidic residues" evidence="2">
    <location>
        <begin position="1"/>
        <end position="12"/>
    </location>
</feature>
<keyword evidence="1" id="KW-0175">Coiled coil</keyword>
<dbReference type="SUPFAM" id="SSF52540">
    <property type="entry name" value="P-loop containing nucleoside triphosphate hydrolases"/>
    <property type="match status" value="1"/>
</dbReference>
<feature type="coiled-coil region" evidence="1">
    <location>
        <begin position="273"/>
        <end position="329"/>
    </location>
</feature>
<dbReference type="EMBL" id="CAJMXA010003493">
    <property type="protein sequence ID" value="CAE6498283.1"/>
    <property type="molecule type" value="Genomic_DNA"/>
</dbReference>
<protein>
    <recommendedName>
        <fullName evidence="5">G domain-containing protein</fullName>
    </recommendedName>
</protein>
<name>A0A8H3CUV5_9AGAM</name>
<evidence type="ECO:0000256" key="2">
    <source>
        <dbReference type="SAM" id="MobiDB-lite"/>
    </source>
</evidence>
<feature type="region of interest" description="Disordered" evidence="2">
    <location>
        <begin position="1"/>
        <end position="55"/>
    </location>
</feature>
<dbReference type="InterPro" id="IPR027417">
    <property type="entry name" value="P-loop_NTPase"/>
</dbReference>
<evidence type="ECO:0000313" key="3">
    <source>
        <dbReference type="EMBL" id="CAE6498283.1"/>
    </source>
</evidence>
<evidence type="ECO:0000313" key="4">
    <source>
        <dbReference type="Proteomes" id="UP000663853"/>
    </source>
</evidence>